<keyword evidence="2" id="KW-1185">Reference proteome</keyword>
<evidence type="ECO:0000313" key="2">
    <source>
        <dbReference type="Proteomes" id="UP001172386"/>
    </source>
</evidence>
<reference evidence="1" key="1">
    <citation type="submission" date="2022-10" db="EMBL/GenBank/DDBJ databases">
        <title>Culturing micro-colonial fungi from biological soil crusts in the Mojave desert and describing Neophaeococcomyces mojavensis, and introducing the new genera and species Taxawa tesnikishii.</title>
        <authorList>
            <person name="Kurbessoian T."/>
            <person name="Stajich J.E."/>
        </authorList>
    </citation>
    <scope>NUCLEOTIDE SEQUENCE</scope>
    <source>
        <strain evidence="1">JES_112</strain>
    </source>
</reference>
<gene>
    <name evidence="1" type="primary">HNT3_2</name>
    <name evidence="1" type="ORF">H2198_008554</name>
</gene>
<protein>
    <submittedName>
        <fullName evidence="1">Aprataxin-like protein</fullName>
    </submittedName>
</protein>
<dbReference type="EMBL" id="JAPDRQ010000212">
    <property type="protein sequence ID" value="KAJ9652168.1"/>
    <property type="molecule type" value="Genomic_DNA"/>
</dbReference>
<name>A0ACC2ZX66_9EURO</name>
<comment type="caution">
    <text evidence="1">The sequence shown here is derived from an EMBL/GenBank/DDBJ whole genome shotgun (WGS) entry which is preliminary data.</text>
</comment>
<accession>A0ACC2ZX66</accession>
<sequence>MARSSAQPTLSEEPNSQLSSSTNTKQNEPRQENLKQQSISIPQKRNAFTELKWIAPQPKHRKVDNSKQNETKSKHNRDFASALLPYILHPESFPTTTIIRKTEHTVLLRDLFPKALVHLLLLPRDPAFYGLTPFEAFNPKSPSHVAFLDMMRSEARSAAKLAASELTRLVGPHSATCKARNNVLDTLPEPGNSSSLTEVAADHIPPARDFIKDIRIGVHAEPSMNTLHVHIISIDSYSPALKHKKHYNSFNSNFFVPLDDFPLAEDDERMKVEKQKEYAKGDMECWRCGKNYGNRFKELKTHLEDEYHEWRSV</sequence>
<evidence type="ECO:0000313" key="1">
    <source>
        <dbReference type="EMBL" id="KAJ9652168.1"/>
    </source>
</evidence>
<dbReference type="Proteomes" id="UP001172386">
    <property type="component" value="Unassembled WGS sequence"/>
</dbReference>
<organism evidence="1 2">
    <name type="scientific">Neophaeococcomyces mojaviensis</name>
    <dbReference type="NCBI Taxonomy" id="3383035"/>
    <lineage>
        <taxon>Eukaryota</taxon>
        <taxon>Fungi</taxon>
        <taxon>Dikarya</taxon>
        <taxon>Ascomycota</taxon>
        <taxon>Pezizomycotina</taxon>
        <taxon>Eurotiomycetes</taxon>
        <taxon>Chaetothyriomycetidae</taxon>
        <taxon>Chaetothyriales</taxon>
        <taxon>Chaetothyriales incertae sedis</taxon>
        <taxon>Neophaeococcomyces</taxon>
    </lineage>
</organism>
<proteinExistence type="predicted"/>